<evidence type="ECO:0000256" key="3">
    <source>
        <dbReference type="SAM" id="SignalP"/>
    </source>
</evidence>
<evidence type="ECO:0000259" key="4">
    <source>
        <dbReference type="SMART" id="SM00287"/>
    </source>
</evidence>
<dbReference type="AlphaFoldDB" id="A0A4Q0P8S5"/>
<evidence type="ECO:0000256" key="2">
    <source>
        <dbReference type="SAM" id="Phobius"/>
    </source>
</evidence>
<dbReference type="Pfam" id="PF08239">
    <property type="entry name" value="SH3_3"/>
    <property type="match status" value="1"/>
</dbReference>
<feature type="signal peptide" evidence="3">
    <location>
        <begin position="1"/>
        <end position="29"/>
    </location>
</feature>
<gene>
    <name evidence="5" type="ORF">DSM00_2244</name>
</gene>
<dbReference type="InterPro" id="IPR003646">
    <property type="entry name" value="SH3-like_bac-type"/>
</dbReference>
<accession>A0A4Q0P8S5</accession>
<reference evidence="5 6" key="1">
    <citation type="submission" date="2018-07" db="EMBL/GenBank/DDBJ databases">
        <title>Leeuwenhoekiella genomics.</title>
        <authorList>
            <person name="Tahon G."/>
            <person name="Willems A."/>
        </authorList>
    </citation>
    <scope>NUCLEOTIDE SEQUENCE [LARGE SCALE GENOMIC DNA]</scope>
    <source>
        <strain evidence="5 6">LMG 22550</strain>
    </source>
</reference>
<dbReference type="InterPro" id="IPR036028">
    <property type="entry name" value="SH3-like_dom_sf"/>
</dbReference>
<keyword evidence="1" id="KW-0802">TPR repeat</keyword>
<keyword evidence="2" id="KW-1133">Transmembrane helix</keyword>
<feature type="domain" description="SH3b" evidence="4">
    <location>
        <begin position="199"/>
        <end position="261"/>
    </location>
</feature>
<feature type="chain" id="PRO_5020926413" evidence="3">
    <location>
        <begin position="30"/>
        <end position="261"/>
    </location>
</feature>
<evidence type="ECO:0000313" key="5">
    <source>
        <dbReference type="EMBL" id="RXG22179.1"/>
    </source>
</evidence>
<feature type="repeat" description="TPR" evidence="1">
    <location>
        <begin position="66"/>
        <end position="99"/>
    </location>
</feature>
<dbReference type="Proteomes" id="UP000289238">
    <property type="component" value="Unassembled WGS sequence"/>
</dbReference>
<dbReference type="SMART" id="SM00028">
    <property type="entry name" value="TPR"/>
    <property type="match status" value="2"/>
</dbReference>
<evidence type="ECO:0000313" key="6">
    <source>
        <dbReference type="Proteomes" id="UP000289238"/>
    </source>
</evidence>
<dbReference type="Pfam" id="PF13414">
    <property type="entry name" value="TPR_11"/>
    <property type="match status" value="1"/>
</dbReference>
<sequence length="261" mass="29847">MKMQRLKYKYQTIVLGCLFGFMLVQNAFSQGPEQFFEAGNSEYAKNNFEAAIMNYENVLESGYSSAAVYYNLGNANYKLNRIAPSVYNYEKALLLKPNDAEIKNNLQFAQNMTIDAITPLPQNTFKKWYNQILGIFTIDGWATATIVLVFLFTLSFILYFFNKGVGSKRIFFTVALVSIFLALLSLTLTFQAKSNEANREYAIIFSVETELKNEPNNSSEQIVVLHEGTKVRVLEEQDDWRLVRLADGKEGWLPKVEIKIL</sequence>
<protein>
    <submittedName>
        <fullName evidence="5">TPR repeat protein</fullName>
    </submittedName>
</protein>
<proteinExistence type="predicted"/>
<dbReference type="EMBL" id="QOVM01000004">
    <property type="protein sequence ID" value="RXG22179.1"/>
    <property type="molecule type" value="Genomic_DNA"/>
</dbReference>
<feature type="transmembrane region" description="Helical" evidence="2">
    <location>
        <begin position="140"/>
        <end position="161"/>
    </location>
</feature>
<keyword evidence="6" id="KW-1185">Reference proteome</keyword>
<dbReference type="Gene3D" id="2.30.30.40">
    <property type="entry name" value="SH3 Domains"/>
    <property type="match status" value="1"/>
</dbReference>
<dbReference type="InterPro" id="IPR019734">
    <property type="entry name" value="TPR_rpt"/>
</dbReference>
<dbReference type="Gene3D" id="1.25.40.10">
    <property type="entry name" value="Tetratricopeptide repeat domain"/>
    <property type="match status" value="1"/>
</dbReference>
<organism evidence="5 6">
    <name type="scientific">Leeuwenhoekiella aequorea</name>
    <dbReference type="NCBI Taxonomy" id="283736"/>
    <lineage>
        <taxon>Bacteria</taxon>
        <taxon>Pseudomonadati</taxon>
        <taxon>Bacteroidota</taxon>
        <taxon>Flavobacteriia</taxon>
        <taxon>Flavobacteriales</taxon>
        <taxon>Flavobacteriaceae</taxon>
        <taxon>Leeuwenhoekiella</taxon>
    </lineage>
</organism>
<keyword evidence="2" id="KW-0472">Membrane</keyword>
<dbReference type="InterPro" id="IPR011990">
    <property type="entry name" value="TPR-like_helical_dom_sf"/>
</dbReference>
<evidence type="ECO:0000256" key="1">
    <source>
        <dbReference type="PROSITE-ProRule" id="PRU00339"/>
    </source>
</evidence>
<comment type="caution">
    <text evidence="5">The sequence shown here is derived from an EMBL/GenBank/DDBJ whole genome shotgun (WGS) entry which is preliminary data.</text>
</comment>
<keyword evidence="2" id="KW-0812">Transmembrane</keyword>
<name>A0A4Q0P8S5_9FLAO</name>
<dbReference type="PROSITE" id="PS50005">
    <property type="entry name" value="TPR"/>
    <property type="match status" value="1"/>
</dbReference>
<keyword evidence="3" id="KW-0732">Signal</keyword>
<feature type="transmembrane region" description="Helical" evidence="2">
    <location>
        <begin position="170"/>
        <end position="190"/>
    </location>
</feature>
<dbReference type="SUPFAM" id="SSF50044">
    <property type="entry name" value="SH3-domain"/>
    <property type="match status" value="1"/>
</dbReference>
<dbReference type="SMART" id="SM00287">
    <property type="entry name" value="SH3b"/>
    <property type="match status" value="1"/>
</dbReference>
<dbReference type="SUPFAM" id="SSF48452">
    <property type="entry name" value="TPR-like"/>
    <property type="match status" value="1"/>
</dbReference>